<dbReference type="KEGG" id="ptq:P700755_002465"/>
<name>K4IUS8_PSYTT</name>
<dbReference type="GO" id="GO:0006508">
    <property type="term" value="P:proteolysis"/>
    <property type="evidence" value="ECO:0007669"/>
    <property type="project" value="UniProtKB-KW"/>
</dbReference>
<gene>
    <name evidence="2" type="ordered locus">P700755_002465</name>
</gene>
<evidence type="ECO:0000259" key="1">
    <source>
        <dbReference type="Pfam" id="PF05618"/>
    </source>
</evidence>
<dbReference type="SUPFAM" id="SSF50630">
    <property type="entry name" value="Acid proteases"/>
    <property type="match status" value="1"/>
</dbReference>
<protein>
    <submittedName>
        <fullName evidence="2">Zn protease superfamily protein</fullName>
    </submittedName>
</protein>
<dbReference type="InterPro" id="IPR021109">
    <property type="entry name" value="Peptidase_aspartic_dom_sf"/>
</dbReference>
<evidence type="ECO:0000313" key="3">
    <source>
        <dbReference type="Proteomes" id="UP000008514"/>
    </source>
</evidence>
<proteinExistence type="predicted"/>
<reference evidence="2" key="1">
    <citation type="submission" date="2006-03" db="EMBL/GenBank/DDBJ databases">
        <authorList>
            <person name="Bowman J."/>
            <person name="Ferriera S."/>
            <person name="Johnson J."/>
            <person name="Kravitz S."/>
            <person name="Halpern A."/>
            <person name="Remington K."/>
            <person name="Beeson K."/>
            <person name="Tran B."/>
            <person name="Rogers Y.-H."/>
            <person name="Friedman R."/>
            <person name="Venter J.C."/>
        </authorList>
    </citation>
    <scope>NUCLEOTIDE SEQUENCE [LARGE SCALE GENOMIC DNA]</scope>
    <source>
        <strain evidence="2">ATCC 700755</strain>
    </source>
</reference>
<dbReference type="Pfam" id="PF05618">
    <property type="entry name" value="Zn_protease"/>
    <property type="match status" value="1"/>
</dbReference>
<dbReference type="Gene3D" id="2.40.70.10">
    <property type="entry name" value="Acid Proteases"/>
    <property type="match status" value="1"/>
</dbReference>
<sequence length="153" mass="17971">MNFIFVVCNTMKKKIIGRLDKANFPDLNLKDISIKVDTGAYTSSIHCEDMEEKEDGLHCLFLDKEHSKYNHKPFIFSNYNKIRVKSSNGIAQKRYEIKSNIEIFGKVYKISLSLSNRKEMKHPVLLGRKFLNKKFIVDPELKNISYNNFQHEH</sequence>
<keyword evidence="2" id="KW-0378">Hydrolase</keyword>
<dbReference type="EMBL" id="CP003879">
    <property type="protein sequence ID" value="AFU69230.1"/>
    <property type="molecule type" value="Genomic_DNA"/>
</dbReference>
<dbReference type="HOGENOM" id="CLU_099424_1_0_10"/>
<dbReference type="eggNOG" id="COG4067">
    <property type="taxonomic scope" value="Bacteria"/>
</dbReference>
<organism evidence="2 3">
    <name type="scientific">Psychroflexus torquis (strain ATCC 700755 / CIP 106069 / ACAM 623)</name>
    <dbReference type="NCBI Taxonomy" id="313595"/>
    <lineage>
        <taxon>Bacteria</taxon>
        <taxon>Pseudomonadati</taxon>
        <taxon>Bacteroidota</taxon>
        <taxon>Flavobacteriia</taxon>
        <taxon>Flavobacteriales</taxon>
        <taxon>Flavobacteriaceae</taxon>
        <taxon>Psychroflexus</taxon>
    </lineage>
</organism>
<dbReference type="InterPro" id="IPR008503">
    <property type="entry name" value="Asp_endopeptidase"/>
</dbReference>
<keyword evidence="2" id="KW-0645">Protease</keyword>
<dbReference type="GO" id="GO:0008233">
    <property type="term" value="F:peptidase activity"/>
    <property type="evidence" value="ECO:0007669"/>
    <property type="project" value="UniProtKB-KW"/>
</dbReference>
<dbReference type="AlphaFoldDB" id="K4IUS8"/>
<dbReference type="PANTHER" id="PTHR38037">
    <property type="entry name" value="ZN_PROTEASE DOMAIN-CONTAINING PROTEIN"/>
    <property type="match status" value="1"/>
</dbReference>
<dbReference type="STRING" id="313595.P700755_002465"/>
<accession>K4IUS8</accession>
<dbReference type="PANTHER" id="PTHR38037:SF2">
    <property type="entry name" value="ATP-DEPENDENT ZINC PROTEASE DOMAIN-CONTAINING PROTEIN-RELATED"/>
    <property type="match status" value="1"/>
</dbReference>
<keyword evidence="3" id="KW-1185">Reference proteome</keyword>
<reference evidence="2" key="2">
    <citation type="submission" date="2012-09" db="EMBL/GenBank/DDBJ databases">
        <title>The complete sequence of Psychroflexus torquis an extreme psychrophile from sea-ice that is stimulated by light.</title>
        <authorList>
            <person name="Feng S."/>
            <person name="Powell S.M."/>
            <person name="Bowman J.P."/>
        </authorList>
    </citation>
    <scope>NUCLEOTIDE SEQUENCE [LARGE SCALE GENOMIC DNA]</scope>
    <source>
        <strain evidence="2">ATCC 700755</strain>
    </source>
</reference>
<dbReference type="Proteomes" id="UP000008514">
    <property type="component" value="Chromosome"/>
</dbReference>
<feature type="domain" description="Retropepsin-like aspartic endopeptidase" evidence="1">
    <location>
        <begin position="16"/>
        <end position="145"/>
    </location>
</feature>
<evidence type="ECO:0000313" key="2">
    <source>
        <dbReference type="EMBL" id="AFU69230.1"/>
    </source>
</evidence>